<evidence type="ECO:0000313" key="2">
    <source>
        <dbReference type="Proteomes" id="UP000683511"/>
    </source>
</evidence>
<dbReference type="AlphaFoldDB" id="A0A975Y490"/>
<reference evidence="1" key="1">
    <citation type="submission" date="2017-04" db="EMBL/GenBank/DDBJ databases">
        <title>Genome deletions in a multicellular cyanobacterial endosymbiont for morphological adaptation in marine diatoms.</title>
        <authorList>
            <person name="Wang Y."/>
            <person name="Gao H."/>
            <person name="Li R."/>
            <person name="Xu X."/>
        </authorList>
    </citation>
    <scope>NUCLEOTIDE SEQUENCE</scope>
    <source>
        <strain evidence="1">FACHB 800</strain>
    </source>
</reference>
<protein>
    <submittedName>
        <fullName evidence="1">Uncharacterized protein</fullName>
    </submittedName>
</protein>
<proteinExistence type="predicted"/>
<dbReference type="EMBL" id="CP021056">
    <property type="protein sequence ID" value="QXE22934.1"/>
    <property type="molecule type" value="Genomic_DNA"/>
</dbReference>
<evidence type="ECO:0000313" key="1">
    <source>
        <dbReference type="EMBL" id="QXE22934.1"/>
    </source>
</evidence>
<sequence length="45" mass="5614">MIKYLDEFCYNKFFKVLSKLNKISGNWQCWHELKNKKVRIMDLFI</sequence>
<organism evidence="1 2">
    <name type="scientific">Richelia sinica FACHB-800</name>
    <dbReference type="NCBI Taxonomy" id="1357546"/>
    <lineage>
        <taxon>Bacteria</taxon>
        <taxon>Bacillati</taxon>
        <taxon>Cyanobacteriota</taxon>
        <taxon>Cyanophyceae</taxon>
        <taxon>Nostocales</taxon>
        <taxon>Nostocaceae</taxon>
        <taxon>Richelia</taxon>
    </lineage>
</organism>
<keyword evidence="2" id="KW-1185">Reference proteome</keyword>
<gene>
    <name evidence="1" type="ORF">B6N60_01621</name>
</gene>
<accession>A0A975Y490</accession>
<dbReference type="KEGG" id="rsin:B6N60_01621"/>
<dbReference type="Proteomes" id="UP000683511">
    <property type="component" value="Chromosome"/>
</dbReference>
<name>A0A975Y490_9NOST</name>